<feature type="domain" description="PRC-barrel" evidence="1">
    <location>
        <begin position="3"/>
        <end position="74"/>
    </location>
</feature>
<evidence type="ECO:0000313" key="2">
    <source>
        <dbReference type="EMBL" id="QHA00335.1"/>
    </source>
</evidence>
<dbReference type="RefSeq" id="WP_019225788.1">
    <property type="nucleotide sequence ID" value="NZ_CP046996.1"/>
</dbReference>
<protein>
    <recommendedName>
        <fullName evidence="1">PRC-barrel domain-containing protein</fullName>
    </recommendedName>
</protein>
<evidence type="ECO:0000259" key="1">
    <source>
        <dbReference type="Pfam" id="PF05239"/>
    </source>
</evidence>
<dbReference type="InterPro" id="IPR011033">
    <property type="entry name" value="PRC_barrel-like_sf"/>
</dbReference>
<name>A0A857DJ13_9FIRM</name>
<dbReference type="Gene3D" id="2.30.30.240">
    <property type="entry name" value="PRC-barrel domain"/>
    <property type="match status" value="1"/>
</dbReference>
<feature type="domain" description="PRC-barrel" evidence="1">
    <location>
        <begin position="86"/>
        <end position="129"/>
    </location>
</feature>
<dbReference type="EMBL" id="CP046996">
    <property type="protein sequence ID" value="QHA00335.1"/>
    <property type="molecule type" value="Genomic_DNA"/>
</dbReference>
<dbReference type="Pfam" id="PF05239">
    <property type="entry name" value="PRC"/>
    <property type="match status" value="2"/>
</dbReference>
<gene>
    <name evidence="2" type="ORF">GQ588_06655</name>
</gene>
<dbReference type="InterPro" id="IPR027275">
    <property type="entry name" value="PRC-brl_dom"/>
</dbReference>
<accession>A0A857DJ13</accession>
<evidence type="ECO:0000313" key="3">
    <source>
        <dbReference type="Proteomes" id="UP000430508"/>
    </source>
</evidence>
<proteinExistence type="predicted"/>
<organism evidence="2 3">
    <name type="scientific">Dehalobacter restrictus</name>
    <dbReference type="NCBI Taxonomy" id="55583"/>
    <lineage>
        <taxon>Bacteria</taxon>
        <taxon>Bacillati</taxon>
        <taxon>Bacillota</taxon>
        <taxon>Clostridia</taxon>
        <taxon>Eubacteriales</taxon>
        <taxon>Desulfitobacteriaceae</taxon>
        <taxon>Dehalobacter</taxon>
    </lineage>
</organism>
<dbReference type="SUPFAM" id="SSF50346">
    <property type="entry name" value="PRC-barrel domain"/>
    <property type="match status" value="2"/>
</dbReference>
<sequence length="154" mass="16932">MRRMRDIVRLPVIDLTSGERLGWVKDIIYNEKDNTVSGVIVEKDSLLTHPLEDMSRDDIVSFGKDSLAVKNPEGKKISGASWSQKVGNKVFNGEGDIKGTIGDIYVDNTVQKVLGYEISDGLFADLVKGREAVFEENILCESQDVVVIEGGSLS</sequence>
<reference evidence="2 3" key="1">
    <citation type="submission" date="2019-12" db="EMBL/GenBank/DDBJ databases">
        <title>Sequence classification of anaerobic respiratory reductive dehalogenases: First we see many, then we see few.</title>
        <authorList>
            <person name="Molenda O."/>
            <person name="Puentes Jacome L.A."/>
            <person name="Cao X."/>
            <person name="Nesbo C.L."/>
            <person name="Tang S."/>
            <person name="Morson N."/>
            <person name="Patron J."/>
            <person name="Lomheim L."/>
            <person name="Wishart D.S."/>
            <person name="Edwards E.A."/>
        </authorList>
    </citation>
    <scope>NUCLEOTIDE SEQUENCE [LARGE SCALE GENOMIC DNA]</scope>
    <source>
        <strain evidence="2 3">12DCA</strain>
    </source>
</reference>
<dbReference type="AlphaFoldDB" id="A0A857DJ13"/>
<dbReference type="Proteomes" id="UP000430508">
    <property type="component" value="Chromosome"/>
</dbReference>